<proteinExistence type="predicted"/>
<dbReference type="EMBL" id="SWLB01000028">
    <property type="protein sequence ID" value="KAF3320620.1"/>
    <property type="molecule type" value="Genomic_DNA"/>
</dbReference>
<keyword evidence="3" id="KW-1185">Reference proteome</keyword>
<comment type="caution">
    <text evidence="2">The sequence shown here is derived from an EMBL/GenBank/DDBJ whole genome shotgun (WGS) entry which is preliminary data.</text>
</comment>
<dbReference type="InterPro" id="IPR002083">
    <property type="entry name" value="MATH/TRAF_dom"/>
</dbReference>
<dbReference type="PANTHER" id="PTHR26379">
    <property type="entry name" value="BTB/POZ AND MATH DOMAIN-CONTAINING PROTEIN 1"/>
    <property type="match status" value="1"/>
</dbReference>
<dbReference type="InterPro" id="IPR045005">
    <property type="entry name" value="BPM1-6"/>
</dbReference>
<dbReference type="GO" id="GO:0016567">
    <property type="term" value="P:protein ubiquitination"/>
    <property type="evidence" value="ECO:0007669"/>
    <property type="project" value="InterPro"/>
</dbReference>
<dbReference type="PROSITE" id="PS50144">
    <property type="entry name" value="MATH"/>
    <property type="match status" value="1"/>
</dbReference>
<reference evidence="2" key="1">
    <citation type="submission" date="2020-01" db="EMBL/GenBank/DDBJ databases">
        <title>Genome sequence of Kobresia littledalei, the first chromosome-level genome in the family Cyperaceae.</title>
        <authorList>
            <person name="Qu G."/>
        </authorList>
    </citation>
    <scope>NUCLEOTIDE SEQUENCE</scope>
    <source>
        <strain evidence="2">C.B.Clarke</strain>
        <tissue evidence="2">Leaf</tissue>
    </source>
</reference>
<dbReference type="AlphaFoldDB" id="A0A833Q7I9"/>
<protein>
    <submittedName>
        <fullName evidence="2">BTB/POZ and MATH domain-containing protein 2-like protein</fullName>
    </submittedName>
</protein>
<feature type="domain" description="MATH" evidence="1">
    <location>
        <begin position="18"/>
        <end position="143"/>
    </location>
</feature>
<dbReference type="Proteomes" id="UP000623129">
    <property type="component" value="Unassembled WGS sequence"/>
</dbReference>
<dbReference type="Gene3D" id="2.60.210.10">
    <property type="entry name" value="Apoptosis, Tumor Necrosis Factor Receptor Associated Protein 2, Chain A"/>
    <property type="match status" value="1"/>
</dbReference>
<accession>A0A833Q7I9</accession>
<gene>
    <name evidence="2" type="ORF">FCM35_KLT14754</name>
</gene>
<dbReference type="Pfam" id="PF22486">
    <property type="entry name" value="MATH_2"/>
    <property type="match status" value="1"/>
</dbReference>
<name>A0A833Q7I9_9POAL</name>
<dbReference type="InterPro" id="IPR008974">
    <property type="entry name" value="TRAF-like"/>
</dbReference>
<dbReference type="PANTHER" id="PTHR26379:SF187">
    <property type="entry name" value="OS07G0655300 PROTEIN"/>
    <property type="match status" value="1"/>
</dbReference>
<dbReference type="SUPFAM" id="SSF49599">
    <property type="entry name" value="TRAF domain-like"/>
    <property type="match status" value="1"/>
</dbReference>
<evidence type="ECO:0000313" key="2">
    <source>
        <dbReference type="EMBL" id="KAF3320620.1"/>
    </source>
</evidence>
<evidence type="ECO:0000259" key="1">
    <source>
        <dbReference type="PROSITE" id="PS50144"/>
    </source>
</evidence>
<evidence type="ECO:0000313" key="3">
    <source>
        <dbReference type="Proteomes" id="UP000623129"/>
    </source>
</evidence>
<dbReference type="CDD" id="cd00121">
    <property type="entry name" value="MATH"/>
    <property type="match status" value="1"/>
</dbReference>
<sequence length="154" mass="17844">MDPIKPEKEVICAMEKFSTSYRAKIESYSQLKNCSENFWIDCGMFHVAGHWWTVNYYPRFYNAYEGSDMVALRIRLVTETVTPLKVDGQISLIDPSGKRLVFSYKNQAYCRQNDGKAIELIRTTKLDHSKYVKDDCLSFECQVTVSKWSPAKVC</sequence>
<organism evidence="2 3">
    <name type="scientific">Carex littledalei</name>
    <dbReference type="NCBI Taxonomy" id="544730"/>
    <lineage>
        <taxon>Eukaryota</taxon>
        <taxon>Viridiplantae</taxon>
        <taxon>Streptophyta</taxon>
        <taxon>Embryophyta</taxon>
        <taxon>Tracheophyta</taxon>
        <taxon>Spermatophyta</taxon>
        <taxon>Magnoliopsida</taxon>
        <taxon>Liliopsida</taxon>
        <taxon>Poales</taxon>
        <taxon>Cyperaceae</taxon>
        <taxon>Cyperoideae</taxon>
        <taxon>Cariceae</taxon>
        <taxon>Carex</taxon>
        <taxon>Carex subgen. Euthyceras</taxon>
    </lineage>
</organism>